<keyword evidence="2" id="KW-1185">Reference proteome</keyword>
<organism evidence="1 2">
    <name type="scientific">Streptomyces albogriseolus</name>
    <dbReference type="NCBI Taxonomy" id="1887"/>
    <lineage>
        <taxon>Bacteria</taxon>
        <taxon>Bacillati</taxon>
        <taxon>Actinomycetota</taxon>
        <taxon>Actinomycetes</taxon>
        <taxon>Kitasatosporales</taxon>
        <taxon>Streptomycetaceae</taxon>
        <taxon>Streptomyces</taxon>
        <taxon>Streptomyces albogriseolus group</taxon>
    </lineage>
</organism>
<sequence length="187" mass="19829">MGDSVAFPVLRAGDAETALAVACALVCCSSSPDRSVFVDAELTCVIEVMKARDMFPESSFCTSGNVFLRAEELPQGPAELARLLPVTFSAETDERGELPCGTVLLLGGARCGQLAWMGVRWPAVPELGLGPEWARSGVQACFNSTAEGESAVGHTVLVHVRRGEDERAGHLARQVGQTLIGPEEEGW</sequence>
<protein>
    <submittedName>
        <fullName evidence="1">Uncharacterized protein</fullName>
    </submittedName>
</protein>
<evidence type="ECO:0000313" key="1">
    <source>
        <dbReference type="EMBL" id="MEY9816354.1"/>
    </source>
</evidence>
<accession>A0ACC6UXR7</accession>
<name>A0ACC6UXR7_STRAO</name>
<evidence type="ECO:0000313" key="2">
    <source>
        <dbReference type="Proteomes" id="UP001565447"/>
    </source>
</evidence>
<dbReference type="EMBL" id="JBGCBD010000002">
    <property type="protein sequence ID" value="MEY9816354.1"/>
    <property type="molecule type" value="Genomic_DNA"/>
</dbReference>
<dbReference type="Proteomes" id="UP001565447">
    <property type="component" value="Unassembled WGS sequence"/>
</dbReference>
<reference evidence="1" key="1">
    <citation type="submission" date="2024-07" db="EMBL/GenBank/DDBJ databases">
        <title>Genome sequencing of plant associated microbes to promote plant fitness in Sorghum bicolor and Oryza sativa.</title>
        <authorList>
            <person name="Coleman-Derr D."/>
        </authorList>
    </citation>
    <scope>NUCLEOTIDE SEQUENCE</scope>
    <source>
        <strain evidence="1">SAI-173</strain>
    </source>
</reference>
<proteinExistence type="predicted"/>
<gene>
    <name evidence="1" type="ORF">RKD21_006611</name>
</gene>
<comment type="caution">
    <text evidence="1">The sequence shown here is derived from an EMBL/GenBank/DDBJ whole genome shotgun (WGS) entry which is preliminary data.</text>
</comment>